<feature type="compositionally biased region" description="Acidic residues" evidence="1">
    <location>
        <begin position="792"/>
        <end position="815"/>
    </location>
</feature>
<feature type="compositionally biased region" description="Gly residues" evidence="1">
    <location>
        <begin position="1"/>
        <end position="16"/>
    </location>
</feature>
<dbReference type="EMBL" id="OIVN01000336">
    <property type="protein sequence ID" value="SPC78593.1"/>
    <property type="molecule type" value="Genomic_DNA"/>
</dbReference>
<feature type="compositionally biased region" description="Low complexity" evidence="1">
    <location>
        <begin position="914"/>
        <end position="924"/>
    </location>
</feature>
<gene>
    <name evidence="3" type="ORF">FSB_LOCUS6475</name>
</gene>
<feature type="region of interest" description="Disordered" evidence="1">
    <location>
        <begin position="616"/>
        <end position="670"/>
    </location>
</feature>
<evidence type="ECO:0000256" key="1">
    <source>
        <dbReference type="SAM" id="MobiDB-lite"/>
    </source>
</evidence>
<feature type="compositionally biased region" description="Basic residues" evidence="1">
    <location>
        <begin position="701"/>
        <end position="710"/>
    </location>
</feature>
<evidence type="ECO:0000259" key="2">
    <source>
        <dbReference type="Pfam" id="PF10536"/>
    </source>
</evidence>
<organism evidence="3">
    <name type="scientific">Fagus sylvatica</name>
    <name type="common">Beechnut</name>
    <dbReference type="NCBI Taxonomy" id="28930"/>
    <lineage>
        <taxon>Eukaryota</taxon>
        <taxon>Viridiplantae</taxon>
        <taxon>Streptophyta</taxon>
        <taxon>Embryophyta</taxon>
        <taxon>Tracheophyta</taxon>
        <taxon>Spermatophyta</taxon>
        <taxon>Magnoliopsida</taxon>
        <taxon>eudicotyledons</taxon>
        <taxon>Gunneridae</taxon>
        <taxon>Pentapetalae</taxon>
        <taxon>rosids</taxon>
        <taxon>fabids</taxon>
        <taxon>Fagales</taxon>
        <taxon>Fagaceae</taxon>
        <taxon>Fagus</taxon>
    </lineage>
</organism>
<evidence type="ECO:0000313" key="3">
    <source>
        <dbReference type="EMBL" id="SPC78593.1"/>
    </source>
</evidence>
<dbReference type="PANTHER" id="PTHR46033:SF16">
    <property type="entry name" value="AMINOTRANSFERASE-LIKE PLANT MOBILE DOMAIN-CONTAINING PROTEIN"/>
    <property type="match status" value="1"/>
</dbReference>
<dbReference type="Pfam" id="PF10536">
    <property type="entry name" value="PMD"/>
    <property type="match status" value="1"/>
</dbReference>
<dbReference type="InterPro" id="IPR044824">
    <property type="entry name" value="MAIN-like"/>
</dbReference>
<feature type="compositionally biased region" description="Basic and acidic residues" evidence="1">
    <location>
        <begin position="639"/>
        <end position="651"/>
    </location>
</feature>
<reference evidence="3" key="1">
    <citation type="submission" date="2018-02" db="EMBL/GenBank/DDBJ databases">
        <authorList>
            <person name="Cohen D.B."/>
            <person name="Kent A.D."/>
        </authorList>
    </citation>
    <scope>NUCLEOTIDE SEQUENCE</scope>
</reference>
<feature type="compositionally biased region" description="Basic and acidic residues" evidence="1">
    <location>
        <begin position="741"/>
        <end position="751"/>
    </location>
</feature>
<sequence>MKGRGGSSSGKGGSPGGARMPRGSGDNSSGSDSILGSPEPHDDILGRPTVDPWYRSGERFPSVPASLQPPPADWEWLVVREDAAVDVIWTPNFQEIRDLQIQRNEMLAVPLVFDFQCSRAIEWADWIDSELADRGFCDRLEQAGVLRSILISRCSNMYRDTEALRQLVRRWCPSTHTFFFAHGEMTVTLEDIENQWLLPILGDQDPAEVALSPEESKIEAVLADYIGRKNVALGTQAARFNSWMEHFLRMEDPLIRRAAFVAYWLSKCVFGEHPAYSIKPLYFSLAVKIAAGVRFPLAPLLLGQLYTQLDLLHAEELAGASCHIVTAAFNSSIVHTFIWEHALEYIRKGRKPYEARKKFGSMPEGVVVNVGDFQGDVPAVFRWVGSKFYDHSLMPSLDSESKVCWRPYGITHRGFVYESVMSEFRNVEAQDYTLIAGDVGSLTYLSATNAGWLPVLSSDGPQFTTYSAHRVRRQFGFDQEIPAIMGVAAGEIPTINPFLRTRAFAYWSSVVSRVVVPNGNRIGAYTVGMANYWRGLMAAMVEFRNNGRGDISHLLESYTSPLPHPRLFGATNTMTTYANRQSLGYAVWHHEDSRWVIYGNHHPPLWLRDHPHVAAPGKVPSSRGKRNVSAGTPTAVKRKQPDRSKKGEAVSKDSPAQASKKQKTSATKGSKEVLTLKTVVVDPPPAEEDIPEGVSAPVSRKPVRKTRAGKRTFVPPTFPSAPSSIAARVAARKSSRGVVYSEKRSKQRADAAARIPIEIPDDLSSSSSSSDKDDPSGAAAKEIESGDTETAAAEETESEDTEAVAAEEIESEDTEAAAAETVSGADDFTADISSADIGSLDTDAIINASSEEKDVEAGASTEDDEVSMDELGAAGAASDSDSTASASKPKSAEGATEEHGTVGVVTSAEKVIETTSIAITSSGGTAQGGPSGSGSHMDPSLLDSSPSTRQYVRRARRGSLVSSDSERTASALARVATPPSPPPKSGGTVPLSTITVAGVSAVATVPESGVVPTTIEEIPVGEEGSAHVSDVPEGNYFIEGIPIAENLVIDTGFDAGVTQVEHVGVAASEEPVQADVTPGSGVPVIEEELAQGPVDDIDMGDTHDSYDEVLAETEDNMAGVQAADIEVTAPTAVHTSSTKTAGSGNETVVEEEGRLQTAAVESAIRGQPGLLSAARPATLGSSVLTDMDAFFREFDRTSFSSCHAEHFWTFDDVKADFEVFRVPRGGIRFLKALWEKYGSCSSYFRLGVHVGSSLLTLLCCVFAHMEHTRLEDITEVHILEWKAVVQEAIEGGFKFGFILDYLRRLAHDMFSRRILAELRVAEARVAALRAALNTVAPNPWDLASARRASAEARAESALQDLLS</sequence>
<feature type="region of interest" description="Disordered" evidence="1">
    <location>
        <begin position="1"/>
        <end position="50"/>
    </location>
</feature>
<feature type="compositionally biased region" description="Polar residues" evidence="1">
    <location>
        <begin position="654"/>
        <end position="668"/>
    </location>
</feature>
<accession>A0A2N9EUX8</accession>
<proteinExistence type="predicted"/>
<dbReference type="GO" id="GO:0010073">
    <property type="term" value="P:meristem maintenance"/>
    <property type="evidence" value="ECO:0007669"/>
    <property type="project" value="InterPro"/>
</dbReference>
<protein>
    <recommendedName>
        <fullName evidence="2">Aminotransferase-like plant mobile domain-containing protein</fullName>
    </recommendedName>
</protein>
<feature type="domain" description="Aminotransferase-like plant mobile" evidence="2">
    <location>
        <begin position="148"/>
        <end position="485"/>
    </location>
</feature>
<feature type="compositionally biased region" description="Low complexity" evidence="1">
    <location>
        <begin position="23"/>
        <end position="37"/>
    </location>
</feature>
<name>A0A2N9EUX8_FAGSY</name>
<feature type="compositionally biased region" description="Low complexity" evidence="1">
    <location>
        <begin position="872"/>
        <end position="889"/>
    </location>
</feature>
<feature type="region of interest" description="Disordered" evidence="1">
    <location>
        <begin position="683"/>
        <end position="989"/>
    </location>
</feature>
<dbReference type="InterPro" id="IPR019557">
    <property type="entry name" value="AminoTfrase-like_pln_mobile"/>
</dbReference>
<dbReference type="PANTHER" id="PTHR46033">
    <property type="entry name" value="PROTEIN MAIN-LIKE 2"/>
    <property type="match status" value="1"/>
</dbReference>